<protein>
    <submittedName>
        <fullName evidence="2">Plasmid stabilization system protein</fullName>
    </submittedName>
</protein>
<evidence type="ECO:0000313" key="3">
    <source>
        <dbReference type="Proteomes" id="UP000037931"/>
    </source>
</evidence>
<keyword evidence="3" id="KW-1185">Reference proteome</keyword>
<gene>
    <name evidence="2" type="ORF">PF66_01358</name>
</gene>
<evidence type="ECO:0000313" key="2">
    <source>
        <dbReference type="EMBL" id="KPA91778.1"/>
    </source>
</evidence>
<proteinExistence type="predicted"/>
<dbReference type="Proteomes" id="UP000037931">
    <property type="component" value="Unassembled WGS sequence"/>
</dbReference>
<keyword evidence="1" id="KW-1277">Toxin-antitoxin system</keyword>
<dbReference type="Pfam" id="PF05016">
    <property type="entry name" value="ParE_toxin"/>
    <property type="match status" value="1"/>
</dbReference>
<reference evidence="2 3" key="1">
    <citation type="journal article" date="2015" name="PLoS ONE">
        <title>Rice-Infecting Pseudomonas Genomes Are Highly Accessorized and Harbor Multiple Putative Virulence Mechanisms to Cause Sheath Brown Rot.</title>
        <authorList>
            <person name="Quibod I.L."/>
            <person name="Grande G."/>
            <person name="Oreiro E.G."/>
            <person name="Borja F.N."/>
            <person name="Dossa G.S."/>
            <person name="Mauleon R."/>
            <person name="Cruz C.V."/>
            <person name="Oliva R."/>
        </authorList>
    </citation>
    <scope>NUCLEOTIDE SEQUENCE [LARGE SCALE GENOMIC DNA]</scope>
    <source>
        <strain evidence="2 3">IRRI 6609</strain>
    </source>
</reference>
<dbReference type="InterPro" id="IPR007712">
    <property type="entry name" value="RelE/ParE_toxin"/>
</dbReference>
<dbReference type="AlphaFoldDB" id="A0A0M9GIE9"/>
<organism evidence="2 3">
    <name type="scientific">Pseudomonas asplenii</name>
    <dbReference type="NCBI Taxonomy" id="53407"/>
    <lineage>
        <taxon>Bacteria</taxon>
        <taxon>Pseudomonadati</taxon>
        <taxon>Pseudomonadota</taxon>
        <taxon>Gammaproteobacteria</taxon>
        <taxon>Pseudomonadales</taxon>
        <taxon>Pseudomonadaceae</taxon>
        <taxon>Pseudomonas</taxon>
    </lineage>
</organism>
<comment type="caution">
    <text evidence="2">The sequence shown here is derived from an EMBL/GenBank/DDBJ whole genome shotgun (WGS) entry which is preliminary data.</text>
</comment>
<name>A0A0M9GIE9_9PSED</name>
<dbReference type="STRING" id="50340.PF66_01358"/>
<dbReference type="EMBL" id="JSYZ01000004">
    <property type="protein sequence ID" value="KPA91778.1"/>
    <property type="molecule type" value="Genomic_DNA"/>
</dbReference>
<dbReference type="InterPro" id="IPR035093">
    <property type="entry name" value="RelE/ParE_toxin_dom_sf"/>
</dbReference>
<accession>A0A0M9GIE9</accession>
<dbReference type="PATRIC" id="fig|50340.43.peg.4510"/>
<dbReference type="Gene3D" id="3.30.2310.20">
    <property type="entry name" value="RelE-like"/>
    <property type="match status" value="1"/>
</dbReference>
<evidence type="ECO:0000256" key="1">
    <source>
        <dbReference type="ARBA" id="ARBA00022649"/>
    </source>
</evidence>
<sequence>MQLDALEDYLASAASPTLAAQYVDAIIRHCEGLSTFPLRGNCRDDLMPGLRITHYRHSTIIAFIAEPKTATVSILGVFYGGQDYDSHWRQEHDE</sequence>